<organism evidence="1 2">
    <name type="scientific">Enteractinococcus fodinae</name>
    <dbReference type="NCBI Taxonomy" id="684663"/>
    <lineage>
        <taxon>Bacteria</taxon>
        <taxon>Bacillati</taxon>
        <taxon>Actinomycetota</taxon>
        <taxon>Actinomycetes</taxon>
        <taxon>Micrococcales</taxon>
        <taxon>Micrococcaceae</taxon>
    </lineage>
</organism>
<name>A0ABU2AXR8_9MICC</name>
<dbReference type="EMBL" id="JAVDYJ010000001">
    <property type="protein sequence ID" value="MDR7346145.1"/>
    <property type="molecule type" value="Genomic_DNA"/>
</dbReference>
<sequence length="112" mass="13657">MRNRPPERRVIRLFPEYGRDWPLWESSTPTWDVGYTTTPEMYGLSEQLSQDMARWNAFWERHFDPFEGWDNHESRERWRRDGERIAACLRREVASFADVSYEPWPLEDETSE</sequence>
<comment type="caution">
    <text evidence="1">The sequence shown here is derived from an EMBL/GenBank/DDBJ whole genome shotgun (WGS) entry which is preliminary data.</text>
</comment>
<protein>
    <submittedName>
        <fullName evidence="1">Uncharacterized protein</fullName>
    </submittedName>
</protein>
<evidence type="ECO:0000313" key="1">
    <source>
        <dbReference type="EMBL" id="MDR7346145.1"/>
    </source>
</evidence>
<gene>
    <name evidence="1" type="ORF">J2S62_000402</name>
</gene>
<dbReference type="RefSeq" id="WP_310170702.1">
    <property type="nucleotide sequence ID" value="NZ_BAABHE010000002.1"/>
</dbReference>
<keyword evidence="2" id="KW-1185">Reference proteome</keyword>
<proteinExistence type="predicted"/>
<dbReference type="Proteomes" id="UP001183794">
    <property type="component" value="Unassembled WGS sequence"/>
</dbReference>
<evidence type="ECO:0000313" key="2">
    <source>
        <dbReference type="Proteomes" id="UP001183794"/>
    </source>
</evidence>
<reference evidence="1 2" key="1">
    <citation type="submission" date="2023-07" db="EMBL/GenBank/DDBJ databases">
        <title>Sequencing the genomes of 1000 actinobacteria strains.</title>
        <authorList>
            <person name="Klenk H.-P."/>
        </authorList>
    </citation>
    <scope>NUCLEOTIDE SEQUENCE [LARGE SCALE GENOMIC DNA]</scope>
    <source>
        <strain evidence="1 2">DSM 22966</strain>
    </source>
</reference>
<accession>A0ABU2AXR8</accession>